<dbReference type="SUPFAM" id="SSF53383">
    <property type="entry name" value="PLP-dependent transferases"/>
    <property type="match status" value="1"/>
</dbReference>
<keyword evidence="4" id="KW-0808">Transferase</keyword>
<protein>
    <submittedName>
        <fullName evidence="4">Aminotransferase class I/II-fold pyridoxal phosphate-dependent enzyme</fullName>
    </submittedName>
</protein>
<keyword evidence="2 3" id="KW-0663">Pyridoxal phosphate</keyword>
<proteinExistence type="inferred from homology"/>
<gene>
    <name evidence="4" type="ORF">K1X11_016335</name>
</gene>
<evidence type="ECO:0000256" key="1">
    <source>
        <dbReference type="ARBA" id="ARBA00001933"/>
    </source>
</evidence>
<organism evidence="4 5">
    <name type="scientific">Actomonas aquatica</name>
    <dbReference type="NCBI Taxonomy" id="2866162"/>
    <lineage>
        <taxon>Bacteria</taxon>
        <taxon>Pseudomonadati</taxon>
        <taxon>Verrucomicrobiota</taxon>
        <taxon>Opitutia</taxon>
        <taxon>Opitutales</taxon>
        <taxon>Opitutaceae</taxon>
        <taxon>Actomonas</taxon>
    </lineage>
</organism>
<dbReference type="PANTHER" id="PTHR42699">
    <property type="match status" value="1"/>
</dbReference>
<name>A0ABZ1C7V8_9BACT</name>
<evidence type="ECO:0000256" key="3">
    <source>
        <dbReference type="RuleBase" id="RU362118"/>
    </source>
</evidence>
<dbReference type="Pfam" id="PF01053">
    <property type="entry name" value="Cys_Met_Meta_PP"/>
    <property type="match status" value="1"/>
</dbReference>
<reference evidence="4 5" key="2">
    <citation type="submission" date="2023-12" db="EMBL/GenBank/DDBJ databases">
        <title>Description of an unclassified Opitutus bacterium of Verrucomicrobiota.</title>
        <authorList>
            <person name="Zhang D.-F."/>
        </authorList>
    </citation>
    <scope>NUCLEOTIDE SEQUENCE [LARGE SCALE GENOMIC DNA]</scope>
    <source>
        <strain evidence="4 5">WL0086</strain>
    </source>
</reference>
<sequence length="508" mass="54679">MPAFSPIPLGQPIPDRPHAVSCSLPTMRDVIGYEEKDPAVIQHLTTGYPRFVVHSYNRQLAAVVIADLELADHQLWLTCSARAADALLAELGSAHAIRVDHEGLHGIAHPTDRDLARRAKIYLQNTGGFLSSREAEDRLAARGALASVDPETLAPADTALATVTDTLLAAYPGTARRDIILAPSGMNAIHAAWSALADLQASRGRTVWIQLGWLYLDTIAQLQRFTATPADYVALHNVTDLPAIEAAIAAAGDRFAGIVTEAPTNPLVQTADLPALRQLTHAAGGRLLIDPTLVSPLNVTVLPHADVVVNSLTKYTAPEGDLIAGATIINPTGPDADWLRARIERRSDPIYQRDLRRLAAQIADYPAIIARTNTNAAAVIDYLRAHPGVKDVYWSLHPDSRANYLQIARSPEHLGSIISFTVHGDLAATYDRLHLAKGPSFGMETTLICPFIYLAHYDLVTTESGRAELAAAGIDPHLLRLSIGTEPVEDILATLDAALPKTPNTPQL</sequence>
<keyword evidence="5" id="KW-1185">Reference proteome</keyword>
<dbReference type="InterPro" id="IPR015424">
    <property type="entry name" value="PyrdxlP-dep_Trfase"/>
</dbReference>
<dbReference type="Proteomes" id="UP000738431">
    <property type="component" value="Chromosome"/>
</dbReference>
<evidence type="ECO:0000256" key="2">
    <source>
        <dbReference type="ARBA" id="ARBA00022898"/>
    </source>
</evidence>
<dbReference type="Gene3D" id="3.40.640.10">
    <property type="entry name" value="Type I PLP-dependent aspartate aminotransferase-like (Major domain)"/>
    <property type="match status" value="1"/>
</dbReference>
<dbReference type="EMBL" id="CP139781">
    <property type="protein sequence ID" value="WRQ86385.1"/>
    <property type="molecule type" value="Genomic_DNA"/>
</dbReference>
<dbReference type="InterPro" id="IPR051750">
    <property type="entry name" value="Trans-sulfuration_enzymes"/>
</dbReference>
<dbReference type="PANTHER" id="PTHR42699:SF1">
    <property type="entry name" value="CYSTATHIONINE GAMMA-SYNTHASE-RELATED"/>
    <property type="match status" value="1"/>
</dbReference>
<comment type="cofactor">
    <cofactor evidence="1 3">
        <name>pyridoxal 5'-phosphate</name>
        <dbReference type="ChEBI" id="CHEBI:597326"/>
    </cofactor>
</comment>
<dbReference type="InterPro" id="IPR000277">
    <property type="entry name" value="Cys/Met-Metab_PyrdxlP-dep_enz"/>
</dbReference>
<accession>A0ABZ1C7V8</accession>
<dbReference type="Gene3D" id="3.90.1150.10">
    <property type="entry name" value="Aspartate Aminotransferase, domain 1"/>
    <property type="match status" value="1"/>
</dbReference>
<comment type="similarity">
    <text evidence="3">Belongs to the trans-sulfuration enzymes family.</text>
</comment>
<dbReference type="InterPro" id="IPR015422">
    <property type="entry name" value="PyrdxlP-dep_Trfase_small"/>
</dbReference>
<dbReference type="GO" id="GO:0008483">
    <property type="term" value="F:transaminase activity"/>
    <property type="evidence" value="ECO:0007669"/>
    <property type="project" value="UniProtKB-KW"/>
</dbReference>
<dbReference type="InterPro" id="IPR015421">
    <property type="entry name" value="PyrdxlP-dep_Trfase_major"/>
</dbReference>
<dbReference type="RefSeq" id="WP_221031308.1">
    <property type="nucleotide sequence ID" value="NZ_CP139781.1"/>
</dbReference>
<reference evidence="4 5" key="1">
    <citation type="submission" date="2021-08" db="EMBL/GenBank/DDBJ databases">
        <authorList>
            <person name="Zhang D."/>
            <person name="Zhang A."/>
            <person name="Wang L."/>
        </authorList>
    </citation>
    <scope>NUCLEOTIDE SEQUENCE [LARGE SCALE GENOMIC DNA]</scope>
    <source>
        <strain evidence="4 5">WL0086</strain>
    </source>
</reference>
<keyword evidence="4" id="KW-0032">Aminotransferase</keyword>
<evidence type="ECO:0000313" key="5">
    <source>
        <dbReference type="Proteomes" id="UP000738431"/>
    </source>
</evidence>
<evidence type="ECO:0000313" key="4">
    <source>
        <dbReference type="EMBL" id="WRQ86385.1"/>
    </source>
</evidence>